<reference evidence="3" key="1">
    <citation type="submission" date="2021-02" db="EMBL/GenBank/DDBJ databases">
        <authorList>
            <person name="Nowell W R."/>
        </authorList>
    </citation>
    <scope>NUCLEOTIDE SEQUENCE</scope>
</reference>
<protein>
    <recommendedName>
        <fullName evidence="1">MULE transposase domain-containing protein</fullName>
    </recommendedName>
</protein>
<dbReference type="EMBL" id="CAJNOM010000099">
    <property type="protein sequence ID" value="CAF1044819.1"/>
    <property type="molecule type" value="Genomic_DNA"/>
</dbReference>
<keyword evidence="4" id="KW-1185">Reference proteome</keyword>
<dbReference type="EMBL" id="CAJNOI010000082">
    <property type="protein sequence ID" value="CAF1024575.1"/>
    <property type="molecule type" value="Genomic_DNA"/>
</dbReference>
<dbReference type="InterPro" id="IPR018289">
    <property type="entry name" value="MULE_transposase_dom"/>
</dbReference>
<evidence type="ECO:0000313" key="3">
    <source>
        <dbReference type="EMBL" id="CAF1044819.1"/>
    </source>
</evidence>
<dbReference type="OrthoDB" id="10051448at2759"/>
<dbReference type="Proteomes" id="UP000663832">
    <property type="component" value="Unassembled WGS sequence"/>
</dbReference>
<gene>
    <name evidence="2" type="ORF">BJG266_LOCUS17186</name>
    <name evidence="3" type="ORF">QVE165_LOCUS17278</name>
</gene>
<evidence type="ECO:0000313" key="2">
    <source>
        <dbReference type="EMBL" id="CAF1024575.1"/>
    </source>
</evidence>
<comment type="caution">
    <text evidence="3">The sequence shown here is derived from an EMBL/GenBank/DDBJ whole genome shotgun (WGS) entry which is preliminary data.</text>
</comment>
<feature type="domain" description="MULE transposase" evidence="1">
    <location>
        <begin position="1"/>
        <end position="78"/>
    </location>
</feature>
<dbReference type="Proteomes" id="UP000663877">
    <property type="component" value="Unassembled WGS sequence"/>
</dbReference>
<name>A0A814K188_9BILA</name>
<evidence type="ECO:0000313" key="4">
    <source>
        <dbReference type="Proteomes" id="UP000663832"/>
    </source>
</evidence>
<sequence length="79" mass="9065">MDGTFLTTPPFFNQVFTIHCLKFDCDLRCVFALLPDRKEATYQLLFQESNVVAVSMGQTWRPQQIMTDFETSLVPAISD</sequence>
<proteinExistence type="predicted"/>
<evidence type="ECO:0000259" key="1">
    <source>
        <dbReference type="Pfam" id="PF10551"/>
    </source>
</evidence>
<accession>A0A814K188</accession>
<organism evidence="3 4">
    <name type="scientific">Adineta steineri</name>
    <dbReference type="NCBI Taxonomy" id="433720"/>
    <lineage>
        <taxon>Eukaryota</taxon>
        <taxon>Metazoa</taxon>
        <taxon>Spiralia</taxon>
        <taxon>Gnathifera</taxon>
        <taxon>Rotifera</taxon>
        <taxon>Eurotatoria</taxon>
        <taxon>Bdelloidea</taxon>
        <taxon>Adinetida</taxon>
        <taxon>Adinetidae</taxon>
        <taxon>Adineta</taxon>
    </lineage>
</organism>
<dbReference type="Pfam" id="PF10551">
    <property type="entry name" value="MULE"/>
    <property type="match status" value="1"/>
</dbReference>
<dbReference type="AlphaFoldDB" id="A0A814K188"/>